<proteinExistence type="predicted"/>
<keyword evidence="2" id="KW-1185">Reference proteome</keyword>
<dbReference type="Proteomes" id="UP000887565">
    <property type="component" value="Unplaced"/>
</dbReference>
<accession>A0A915I6R6</accession>
<evidence type="ECO:0000256" key="1">
    <source>
        <dbReference type="SAM" id="MobiDB-lite"/>
    </source>
</evidence>
<feature type="region of interest" description="Disordered" evidence="1">
    <location>
        <begin position="1"/>
        <end position="20"/>
    </location>
</feature>
<evidence type="ECO:0000313" key="3">
    <source>
        <dbReference type="WBParaSite" id="nRc.2.0.1.t09054-RA"/>
    </source>
</evidence>
<dbReference type="AlphaFoldDB" id="A0A915I6R6"/>
<protein>
    <submittedName>
        <fullName evidence="3">Uncharacterized protein</fullName>
    </submittedName>
</protein>
<reference evidence="3" key="1">
    <citation type="submission" date="2022-11" db="UniProtKB">
        <authorList>
            <consortium name="WormBaseParasite"/>
        </authorList>
    </citation>
    <scope>IDENTIFICATION</scope>
</reference>
<sequence>MLDDIRTLAPAPMDESTPVQPTAMDAETYTATMDQTLTDIPEETTTNQSTAMDIVPEEPTTIAAPPAPTVDPRIYLATPMVLPGPPMIATVAAARFSMASLGYSLTAYHFPTPPLGMLFAEHHWMDYMDGLKDDITKNFASAANASATYLPTNPNHPPGSGCCSST</sequence>
<organism evidence="2 3">
    <name type="scientific">Romanomermis culicivorax</name>
    <name type="common">Nematode worm</name>
    <dbReference type="NCBI Taxonomy" id="13658"/>
    <lineage>
        <taxon>Eukaryota</taxon>
        <taxon>Metazoa</taxon>
        <taxon>Ecdysozoa</taxon>
        <taxon>Nematoda</taxon>
        <taxon>Enoplea</taxon>
        <taxon>Dorylaimia</taxon>
        <taxon>Mermithida</taxon>
        <taxon>Mermithoidea</taxon>
        <taxon>Mermithidae</taxon>
        <taxon>Romanomermis</taxon>
    </lineage>
</organism>
<evidence type="ECO:0000313" key="2">
    <source>
        <dbReference type="Proteomes" id="UP000887565"/>
    </source>
</evidence>
<name>A0A915I6R6_ROMCU</name>
<dbReference type="WBParaSite" id="nRc.2.0.1.t09054-RA">
    <property type="protein sequence ID" value="nRc.2.0.1.t09054-RA"/>
    <property type="gene ID" value="nRc.2.0.1.g09054"/>
</dbReference>